<dbReference type="AlphaFoldDB" id="A0A1X1P616"/>
<keyword evidence="2" id="KW-1185">Reference proteome</keyword>
<organism evidence="1 2">
    <name type="scientific">Burkholderia puraquae</name>
    <dbReference type="NCBI Taxonomy" id="1904757"/>
    <lineage>
        <taxon>Bacteria</taxon>
        <taxon>Pseudomonadati</taxon>
        <taxon>Pseudomonadota</taxon>
        <taxon>Betaproteobacteria</taxon>
        <taxon>Burkholderiales</taxon>
        <taxon>Burkholderiaceae</taxon>
        <taxon>Burkholderia</taxon>
        <taxon>Burkholderia cepacia complex</taxon>
    </lineage>
</organism>
<proteinExistence type="predicted"/>
<reference evidence="1 2" key="1">
    <citation type="submission" date="2017-04" db="EMBL/GenBank/DDBJ databases">
        <title>Burkholderia puraquae sp. nov., a novel Burkholderia cepacia complex species from hospital setting samples.</title>
        <authorList>
            <person name="Martina P."/>
            <person name="Leguizamon M."/>
            <person name="Prieto C."/>
            <person name="Sousa S."/>
            <person name="Montanaro P."/>
            <person name="Draghi W."/>
            <person name="Staembler M."/>
            <person name="Bettiol M."/>
            <person name="Figoli C."/>
            <person name="Palau J."/>
            <person name="Alvarez F."/>
            <person name="Benetti S."/>
            <person name="Anchat E."/>
            <person name="Vescina C."/>
            <person name="Ferreras J."/>
            <person name="Lasch P."/>
            <person name="Lagares A."/>
            <person name="Zorreguieta A."/>
            <person name="Yantorno O."/>
            <person name="Bosch A."/>
        </authorList>
    </citation>
    <scope>NUCLEOTIDE SEQUENCE [LARGE SCALE GENOMIC DNA]</scope>
    <source>
        <strain evidence="1 2">CAMPA 1040</strain>
    </source>
</reference>
<sequence>MGQFCVDINTNPKHARLALAYDVAIGICRISPQQLNDFRIEADWRFGAQLSDDHSNSVYSEYFSYGTMKNESLVNWITEDHEATLPDTIDDTRQGGTLLGIGKVV</sequence>
<comment type="caution">
    <text evidence="1">The sequence shown here is derived from an EMBL/GenBank/DDBJ whole genome shotgun (WGS) entry which is preliminary data.</text>
</comment>
<accession>A0A1X1P616</accession>
<gene>
    <name evidence="1" type="ORF">B7G54_35775</name>
</gene>
<evidence type="ECO:0000313" key="1">
    <source>
        <dbReference type="EMBL" id="ORT79926.1"/>
    </source>
</evidence>
<dbReference type="EMBL" id="NBYX01000036">
    <property type="protein sequence ID" value="ORT79926.1"/>
    <property type="molecule type" value="Genomic_DNA"/>
</dbReference>
<name>A0A1X1P616_9BURK</name>
<evidence type="ECO:0000313" key="2">
    <source>
        <dbReference type="Proteomes" id="UP000193146"/>
    </source>
</evidence>
<dbReference type="Proteomes" id="UP000193146">
    <property type="component" value="Unassembled WGS sequence"/>
</dbReference>
<protein>
    <submittedName>
        <fullName evidence="1">Uncharacterized protein</fullName>
    </submittedName>
</protein>